<sequence>ESTPPRAPSDAAERVFGFFPNSDVQNSVTQESTPPRAPSDAAERIFGSLPNSDVEGSITQESTPARAPSNVARRLFRSLPDSDVQDSRYEASTSPNRGSTHDNPISLGSSDSNDEESVLSRTPSRCPSDPQHPGWKRILAHENQAGLHPRVLAQMYHHTYVSPPRPESIGPHLEELLHLGPSYIEEDYDTPIKDNQLRLPIDDIPLPQEPAPDPYPPQSDPIGHQPKYIKLKNKLAHQGFGRVRSRASAGLLFPLAVRKALVRRSLPAGSLQTRWGVQNDSANLHAEIFEEGRIPMNISDHILVLGTSCLVGELPIHYGIEKCIRGASPSHLVFIRRIENRDGKAHCADRFVDAWDWRRAGDDLVLEWRGESASPIIVYPPWDISGNQPKPFWYPVEDFASKYLVQLVPRAETYLGLRELLGDQPYSKEYAALRAWLQNRHASWAPFFVQAAVNHKYLLVMESNEYKHQARLEMEREGSRHEVMHETPRHIRVLDFLESNDVCAQAARAACASPTDTALEEIRLRALLNHESAWYRRSLGIGQIRKRY</sequence>
<reference evidence="2 3" key="1">
    <citation type="journal article" date="2016" name="Mol. Biol. Evol.">
        <title>Comparative Genomics of Early-Diverging Mushroom-Forming Fungi Provides Insights into the Origins of Lignocellulose Decay Capabilities.</title>
        <authorList>
            <person name="Nagy L.G."/>
            <person name="Riley R."/>
            <person name="Tritt A."/>
            <person name="Adam C."/>
            <person name="Daum C."/>
            <person name="Floudas D."/>
            <person name="Sun H."/>
            <person name="Yadav J.S."/>
            <person name="Pangilinan J."/>
            <person name="Larsson K.H."/>
            <person name="Matsuura K."/>
            <person name="Barry K."/>
            <person name="Labutti K."/>
            <person name="Kuo R."/>
            <person name="Ohm R.A."/>
            <person name="Bhattacharya S.S."/>
            <person name="Shirouzu T."/>
            <person name="Yoshinaga Y."/>
            <person name="Martin F.M."/>
            <person name="Grigoriev I.V."/>
            <person name="Hibbett D.S."/>
        </authorList>
    </citation>
    <scope>NUCLEOTIDE SEQUENCE [LARGE SCALE GENOMIC DNA]</scope>
    <source>
        <strain evidence="2 3">HHB9708</strain>
    </source>
</reference>
<dbReference type="AlphaFoldDB" id="A0A164XTL0"/>
<feature type="non-terminal residue" evidence="2">
    <location>
        <position position="1"/>
    </location>
</feature>
<keyword evidence="3" id="KW-1185">Reference proteome</keyword>
<protein>
    <submittedName>
        <fullName evidence="2">Uncharacterized protein</fullName>
    </submittedName>
</protein>
<evidence type="ECO:0000256" key="1">
    <source>
        <dbReference type="SAM" id="MobiDB-lite"/>
    </source>
</evidence>
<gene>
    <name evidence="2" type="ORF">SISNIDRAFT_482867</name>
</gene>
<dbReference type="EMBL" id="KV419399">
    <property type="protein sequence ID" value="KZS96282.1"/>
    <property type="molecule type" value="Genomic_DNA"/>
</dbReference>
<organism evidence="2 3">
    <name type="scientific">Sistotremastrum niveocremeum HHB9708</name>
    <dbReference type="NCBI Taxonomy" id="1314777"/>
    <lineage>
        <taxon>Eukaryota</taxon>
        <taxon>Fungi</taxon>
        <taxon>Dikarya</taxon>
        <taxon>Basidiomycota</taxon>
        <taxon>Agaricomycotina</taxon>
        <taxon>Agaricomycetes</taxon>
        <taxon>Sistotremastrales</taxon>
        <taxon>Sistotremastraceae</taxon>
        <taxon>Sertulicium</taxon>
        <taxon>Sertulicium niveocremeum</taxon>
    </lineage>
</organism>
<feature type="region of interest" description="Disordered" evidence="1">
    <location>
        <begin position="19"/>
        <end position="135"/>
    </location>
</feature>
<feature type="compositionally biased region" description="Polar residues" evidence="1">
    <location>
        <begin position="22"/>
        <end position="33"/>
    </location>
</feature>
<proteinExistence type="predicted"/>
<dbReference type="Proteomes" id="UP000076722">
    <property type="component" value="Unassembled WGS sequence"/>
</dbReference>
<feature type="compositionally biased region" description="Polar residues" evidence="1">
    <location>
        <begin position="90"/>
        <end position="111"/>
    </location>
</feature>
<name>A0A164XTL0_9AGAM</name>
<evidence type="ECO:0000313" key="2">
    <source>
        <dbReference type="EMBL" id="KZS96282.1"/>
    </source>
</evidence>
<accession>A0A164XTL0</accession>
<evidence type="ECO:0000313" key="3">
    <source>
        <dbReference type="Proteomes" id="UP000076722"/>
    </source>
</evidence>